<keyword evidence="13" id="KW-1185">Reference proteome</keyword>
<organism evidence="12">
    <name type="scientific">Oryza barthii</name>
    <dbReference type="NCBI Taxonomy" id="65489"/>
    <lineage>
        <taxon>Eukaryota</taxon>
        <taxon>Viridiplantae</taxon>
        <taxon>Streptophyta</taxon>
        <taxon>Embryophyta</taxon>
        <taxon>Tracheophyta</taxon>
        <taxon>Spermatophyta</taxon>
        <taxon>Magnoliopsida</taxon>
        <taxon>Liliopsida</taxon>
        <taxon>Poales</taxon>
        <taxon>Poaceae</taxon>
        <taxon>BOP clade</taxon>
        <taxon>Oryzoideae</taxon>
        <taxon>Oryzeae</taxon>
        <taxon>Oryzinae</taxon>
        <taxon>Oryza</taxon>
    </lineage>
</organism>
<dbReference type="PANTHER" id="PTHR13890:SF36">
    <property type="entry name" value="MAGNESIUM TRANSPORTER MRS2-H-RELATED"/>
    <property type="match status" value="1"/>
</dbReference>
<evidence type="ECO:0000256" key="2">
    <source>
        <dbReference type="ARBA" id="ARBA00007535"/>
    </source>
</evidence>
<dbReference type="InterPro" id="IPR039204">
    <property type="entry name" value="MRS2-like"/>
</dbReference>
<evidence type="ECO:0000256" key="11">
    <source>
        <dbReference type="SAM" id="MobiDB-lite"/>
    </source>
</evidence>
<dbReference type="CDD" id="cd12823">
    <property type="entry name" value="Mrs2_Mfm1p-like"/>
    <property type="match status" value="1"/>
</dbReference>
<sequence length="446" mass="50052">MVAASPLAPPRDGPPLRLPLRRRRRQRHLLLVVAGIQAMPFSTPRSLPTKASPRAPARVMGKGNSKRKAANTRLWMRLDRRGGCEMILCDKSFVARRSGLPARDLRVLGPLLSRSPSILAREKAMVINLEFVRAMVTADEVLVLEPLAQEVLPFVEKLRKHFPLKSLDVDDVSTHMHTGNQDGELAQDVSCYEVEGANHELPFEFQVLDFALEAVCLSYNSTISDLNRSAIAVLDDLMKSVSTRNLERVRSLKSSLTRLLASVQKVRDEVEHILDDNEAMAHLCTARKTKGQKDLLNTILFPETRLCRTHSSIENSTGIRTCVPSDSDAHILDMLLEAYFKQLDGIRNRIFLAQQYIVDTEDYISIQLDNKRNELLGLQLTLIIASFGIAINTFIAAAFAMNIPHRGYHFVIGVPFGQFVGATSFLCMSIFILLFTHAWRNRLLCT</sequence>
<evidence type="ECO:0000256" key="6">
    <source>
        <dbReference type="ARBA" id="ARBA00022989"/>
    </source>
</evidence>
<keyword evidence="8 10" id="KW-0472">Membrane</keyword>
<dbReference type="Gramene" id="OBART03G02970.1">
    <property type="protein sequence ID" value="OBART03G02970.1"/>
    <property type="gene ID" value="OBART03G02970"/>
</dbReference>
<dbReference type="eggNOG" id="KOG2662">
    <property type="taxonomic scope" value="Eukaryota"/>
</dbReference>
<evidence type="ECO:0000256" key="8">
    <source>
        <dbReference type="ARBA" id="ARBA00023136"/>
    </source>
</evidence>
<comment type="subcellular location">
    <subcellularLocation>
        <location evidence="1 10">Membrane</location>
        <topology evidence="1 10">Multi-pass membrane protein</topology>
    </subcellularLocation>
</comment>
<dbReference type="GO" id="GO:0015095">
    <property type="term" value="F:magnesium ion transmembrane transporter activity"/>
    <property type="evidence" value="ECO:0007669"/>
    <property type="project" value="UniProtKB-ARBA"/>
</dbReference>
<dbReference type="GO" id="GO:0016020">
    <property type="term" value="C:membrane"/>
    <property type="evidence" value="ECO:0007669"/>
    <property type="project" value="UniProtKB-SubCell"/>
</dbReference>
<protein>
    <recommendedName>
        <fullName evidence="10">Magnesium transporter</fullName>
    </recommendedName>
</protein>
<keyword evidence="7 10" id="KW-0406">Ion transport</keyword>
<dbReference type="Proteomes" id="UP000026960">
    <property type="component" value="Chromosome 3"/>
</dbReference>
<comment type="similarity">
    <text evidence="2 10">Belongs to the CorA metal ion transporter (MIT) (TC 1.A.35.5) family.</text>
</comment>
<dbReference type="HOGENOM" id="CLU_034694_1_0_1"/>
<proteinExistence type="inferred from homology"/>
<evidence type="ECO:0000256" key="5">
    <source>
        <dbReference type="ARBA" id="ARBA00022842"/>
    </source>
</evidence>
<keyword evidence="6 10" id="KW-1133">Transmembrane helix</keyword>
<evidence type="ECO:0000256" key="7">
    <source>
        <dbReference type="ARBA" id="ARBA00023065"/>
    </source>
</evidence>
<feature type="region of interest" description="Disordered" evidence="11">
    <location>
        <begin position="43"/>
        <end position="66"/>
    </location>
</feature>
<feature type="transmembrane region" description="Helical" evidence="10">
    <location>
        <begin position="407"/>
        <end position="435"/>
    </location>
</feature>
<evidence type="ECO:0000256" key="3">
    <source>
        <dbReference type="ARBA" id="ARBA00022448"/>
    </source>
</evidence>
<keyword evidence="4 10" id="KW-0812">Transmembrane</keyword>
<feature type="compositionally biased region" description="Pro residues" evidence="11">
    <location>
        <begin position="7"/>
        <end position="17"/>
    </location>
</feature>
<evidence type="ECO:0000256" key="4">
    <source>
        <dbReference type="ARBA" id="ARBA00022692"/>
    </source>
</evidence>
<evidence type="ECO:0000313" key="13">
    <source>
        <dbReference type="Proteomes" id="UP000026960"/>
    </source>
</evidence>
<feature type="transmembrane region" description="Helical" evidence="10">
    <location>
        <begin position="375"/>
        <end position="401"/>
    </location>
</feature>
<evidence type="ECO:0000256" key="1">
    <source>
        <dbReference type="ARBA" id="ARBA00004141"/>
    </source>
</evidence>
<evidence type="ECO:0000256" key="9">
    <source>
        <dbReference type="ARBA" id="ARBA00058882"/>
    </source>
</evidence>
<feature type="region of interest" description="Disordered" evidence="11">
    <location>
        <begin position="1"/>
        <end position="20"/>
    </location>
</feature>
<dbReference type="PaxDb" id="65489-OBART03G02970.1"/>
<comment type="function">
    <text evidence="9">Putative magnesium transporter.</text>
</comment>
<dbReference type="Pfam" id="PF22099">
    <property type="entry name" value="MRS2-like"/>
    <property type="match status" value="1"/>
</dbReference>
<comment type="function">
    <text evidence="10">Magnesium transporter that may mediate the influx of magnesium.</text>
</comment>
<dbReference type="FunFam" id="1.20.58.340:FF:000015">
    <property type="entry name" value="magnesium transporter MRS2-4"/>
    <property type="match status" value="1"/>
</dbReference>
<name>A0A0D3FDJ8_9ORYZ</name>
<dbReference type="EnsemblPlants" id="OBART03G02970.1">
    <property type="protein sequence ID" value="OBART03G02970.1"/>
    <property type="gene ID" value="OBART03G02970"/>
</dbReference>
<accession>A0A0D3FDJ8</accession>
<dbReference type="Gene3D" id="1.20.58.340">
    <property type="entry name" value="Magnesium transport protein CorA, transmembrane region"/>
    <property type="match status" value="1"/>
</dbReference>
<keyword evidence="3 10" id="KW-0813">Transport</keyword>
<evidence type="ECO:0000313" key="12">
    <source>
        <dbReference type="EnsemblPlants" id="OBART03G02970.1"/>
    </source>
</evidence>
<reference evidence="12" key="2">
    <citation type="submission" date="2015-03" db="UniProtKB">
        <authorList>
            <consortium name="EnsemblPlants"/>
        </authorList>
    </citation>
    <scope>IDENTIFICATION</scope>
</reference>
<evidence type="ECO:0000256" key="10">
    <source>
        <dbReference type="RuleBase" id="RU366041"/>
    </source>
</evidence>
<dbReference type="FunFam" id="2.40.128.330:FF:000001">
    <property type="entry name" value="Magnesium transporter MRS2-1"/>
    <property type="match status" value="1"/>
</dbReference>
<dbReference type="PANTHER" id="PTHR13890">
    <property type="entry name" value="RNA SPLICING PROTEIN MRS2, MITOCHONDRIAL"/>
    <property type="match status" value="1"/>
</dbReference>
<reference evidence="12" key="1">
    <citation type="journal article" date="2009" name="Rice">
        <title>De Novo Next Generation Sequencing of Plant Genomes.</title>
        <authorList>
            <person name="Rounsley S."/>
            <person name="Marri P.R."/>
            <person name="Yu Y."/>
            <person name="He R."/>
            <person name="Sisneros N."/>
            <person name="Goicoechea J.L."/>
            <person name="Lee S.J."/>
            <person name="Angelova A."/>
            <person name="Kudrna D."/>
            <person name="Luo M."/>
            <person name="Affourtit J."/>
            <person name="Desany B."/>
            <person name="Knight J."/>
            <person name="Niazi F."/>
            <person name="Egholm M."/>
            <person name="Wing R.A."/>
        </authorList>
    </citation>
    <scope>NUCLEOTIDE SEQUENCE [LARGE SCALE GENOMIC DNA]</scope>
    <source>
        <strain evidence="12">cv. IRGC 105608</strain>
    </source>
</reference>
<dbReference type="AlphaFoldDB" id="A0A0D3FDJ8"/>
<dbReference type="Gene3D" id="2.40.128.330">
    <property type="match status" value="1"/>
</dbReference>
<keyword evidence="5 10" id="KW-0460">Magnesium</keyword>